<comment type="caution">
    <text evidence="11">The sequence shown here is derived from an EMBL/GenBank/DDBJ whole genome shotgun (WGS) entry which is preliminary data.</text>
</comment>
<feature type="region of interest" description="Disordered" evidence="10">
    <location>
        <begin position="126"/>
        <end position="154"/>
    </location>
</feature>
<keyword evidence="12" id="KW-1185">Reference proteome</keyword>
<evidence type="ECO:0000256" key="1">
    <source>
        <dbReference type="ARBA" id="ARBA00004141"/>
    </source>
</evidence>
<dbReference type="AlphaFoldDB" id="A0A5C7ISE7"/>
<comment type="similarity">
    <text evidence="9">Belongs to the ELIP/psbS family.</text>
</comment>
<dbReference type="OrthoDB" id="513190at2759"/>
<evidence type="ECO:0000256" key="2">
    <source>
        <dbReference type="ARBA" id="ARBA00004229"/>
    </source>
</evidence>
<dbReference type="GO" id="GO:0009507">
    <property type="term" value="C:chloroplast"/>
    <property type="evidence" value="ECO:0007669"/>
    <property type="project" value="UniProtKB-SubCell"/>
</dbReference>
<keyword evidence="3" id="KW-0150">Chloroplast</keyword>
<gene>
    <name evidence="11" type="ORF">EZV62_000704</name>
</gene>
<dbReference type="GO" id="GO:0016020">
    <property type="term" value="C:membrane"/>
    <property type="evidence" value="ECO:0007669"/>
    <property type="project" value="UniProtKB-SubCell"/>
</dbReference>
<name>A0A5C7ISE7_9ROSI</name>
<evidence type="ECO:0000256" key="10">
    <source>
        <dbReference type="SAM" id="MobiDB-lite"/>
    </source>
</evidence>
<keyword evidence="6" id="KW-1133">Transmembrane helix</keyword>
<evidence type="ECO:0000256" key="5">
    <source>
        <dbReference type="ARBA" id="ARBA00022692"/>
    </source>
</evidence>
<evidence type="ECO:0000313" key="12">
    <source>
        <dbReference type="Proteomes" id="UP000323000"/>
    </source>
</evidence>
<dbReference type="Proteomes" id="UP000323000">
    <property type="component" value="Chromosome 1"/>
</dbReference>
<keyword evidence="7" id="KW-0793">Thylakoid</keyword>
<keyword evidence="5" id="KW-0812">Transmembrane</keyword>
<evidence type="ECO:0000256" key="8">
    <source>
        <dbReference type="ARBA" id="ARBA00023136"/>
    </source>
</evidence>
<comment type="subcellular location">
    <subcellularLocation>
        <location evidence="1">Membrane</location>
        <topology evidence="1">Multi-pass membrane protein</topology>
    </subcellularLocation>
    <subcellularLocation>
        <location evidence="2">Plastid</location>
        <location evidence="2">Chloroplast</location>
    </subcellularLocation>
</comment>
<evidence type="ECO:0008006" key="13">
    <source>
        <dbReference type="Google" id="ProtNLM"/>
    </source>
</evidence>
<dbReference type="SUPFAM" id="SSF103511">
    <property type="entry name" value="Chlorophyll a-b binding protein"/>
    <property type="match status" value="1"/>
</dbReference>
<protein>
    <recommendedName>
        <fullName evidence="13">Early light-induced protein</fullName>
    </recommendedName>
</protein>
<evidence type="ECO:0000256" key="7">
    <source>
        <dbReference type="ARBA" id="ARBA00023078"/>
    </source>
</evidence>
<keyword evidence="8" id="KW-0472">Membrane</keyword>
<feature type="compositionally biased region" description="Pro residues" evidence="10">
    <location>
        <begin position="137"/>
        <end position="149"/>
    </location>
</feature>
<evidence type="ECO:0000256" key="3">
    <source>
        <dbReference type="ARBA" id="ARBA00022528"/>
    </source>
</evidence>
<sequence length="270" mass="29115">MKYSKPMTTPLAAHYKLSLALSPKSKDEEEKMFRVLYASAIKSMIYPKGFVGGDDILKFYSIVVIILKMASTFAMQSLLSSSVSRVSVTNRSCLGRSQLFPVNVKYGPNLRRFGCVSVRCSAEDDNVQKEQSSTTPPTTPVVTPPPQPQRTPIAPKVSTKFSDVLAFSGPAPERINGRLAMIGFVAAMAVEVANGQDVFSQISNGGIPWFLGTSVVLSLASLIPLFKGVSVESKSKGLMTSDAELWNGRFAMLGLVALAFTEYVKGGTLV</sequence>
<evidence type="ECO:0000313" key="11">
    <source>
        <dbReference type="EMBL" id="TXG72125.1"/>
    </source>
</evidence>
<keyword evidence="4" id="KW-0934">Plastid</keyword>
<dbReference type="InterPro" id="IPR022796">
    <property type="entry name" value="Chloroa_b-bind"/>
</dbReference>
<reference evidence="12" key="1">
    <citation type="journal article" date="2019" name="Gigascience">
        <title>De novo genome assembly of the endangered Acer yangbiense, a plant species with extremely small populations endemic to Yunnan Province, China.</title>
        <authorList>
            <person name="Yang J."/>
            <person name="Wariss H.M."/>
            <person name="Tao L."/>
            <person name="Zhang R."/>
            <person name="Yun Q."/>
            <person name="Hollingsworth P."/>
            <person name="Dao Z."/>
            <person name="Luo G."/>
            <person name="Guo H."/>
            <person name="Ma Y."/>
            <person name="Sun W."/>
        </authorList>
    </citation>
    <scope>NUCLEOTIDE SEQUENCE [LARGE SCALE GENOMIC DNA]</scope>
    <source>
        <strain evidence="12">cv. Malutang</strain>
    </source>
</reference>
<evidence type="ECO:0000256" key="6">
    <source>
        <dbReference type="ARBA" id="ARBA00022989"/>
    </source>
</evidence>
<dbReference type="EMBL" id="VAHF01000001">
    <property type="protein sequence ID" value="TXG72125.1"/>
    <property type="molecule type" value="Genomic_DNA"/>
</dbReference>
<proteinExistence type="inferred from homology"/>
<accession>A0A5C7ISE7</accession>
<organism evidence="11 12">
    <name type="scientific">Acer yangbiense</name>
    <dbReference type="NCBI Taxonomy" id="1000413"/>
    <lineage>
        <taxon>Eukaryota</taxon>
        <taxon>Viridiplantae</taxon>
        <taxon>Streptophyta</taxon>
        <taxon>Embryophyta</taxon>
        <taxon>Tracheophyta</taxon>
        <taxon>Spermatophyta</taxon>
        <taxon>Magnoliopsida</taxon>
        <taxon>eudicotyledons</taxon>
        <taxon>Gunneridae</taxon>
        <taxon>Pentapetalae</taxon>
        <taxon>rosids</taxon>
        <taxon>malvids</taxon>
        <taxon>Sapindales</taxon>
        <taxon>Sapindaceae</taxon>
        <taxon>Hippocastanoideae</taxon>
        <taxon>Acereae</taxon>
        <taxon>Acer</taxon>
    </lineage>
</organism>
<evidence type="ECO:0000256" key="9">
    <source>
        <dbReference type="ARBA" id="ARBA00037956"/>
    </source>
</evidence>
<dbReference type="Pfam" id="PF00504">
    <property type="entry name" value="Chloroa_b-bind"/>
    <property type="match status" value="1"/>
</dbReference>
<evidence type="ECO:0000256" key="4">
    <source>
        <dbReference type="ARBA" id="ARBA00022640"/>
    </source>
</evidence>
<dbReference type="PANTHER" id="PTHR14154">
    <property type="entry name" value="UPF0041 BRAIN PROTEIN 44-RELATED"/>
    <property type="match status" value="1"/>
</dbReference>